<evidence type="ECO:0000256" key="1">
    <source>
        <dbReference type="ARBA" id="ARBA00004604"/>
    </source>
</evidence>
<organism evidence="5 6">
    <name type="scientific">Clarias magur</name>
    <name type="common">Asian catfish</name>
    <name type="synonym">Macropteronotus magur</name>
    <dbReference type="NCBI Taxonomy" id="1594786"/>
    <lineage>
        <taxon>Eukaryota</taxon>
        <taxon>Metazoa</taxon>
        <taxon>Chordata</taxon>
        <taxon>Craniata</taxon>
        <taxon>Vertebrata</taxon>
        <taxon>Euteleostomi</taxon>
        <taxon>Actinopterygii</taxon>
        <taxon>Neopterygii</taxon>
        <taxon>Teleostei</taxon>
        <taxon>Ostariophysi</taxon>
        <taxon>Siluriformes</taxon>
        <taxon>Clariidae</taxon>
        <taxon>Clarias</taxon>
    </lineage>
</organism>
<evidence type="ECO:0000313" key="6">
    <source>
        <dbReference type="Proteomes" id="UP000727407"/>
    </source>
</evidence>
<accession>A0A8J4UEC6</accession>
<dbReference type="InterPro" id="IPR019002">
    <property type="entry name" value="Ribosome_biogenesis_Nop16"/>
</dbReference>
<comment type="similarity">
    <text evidence="2">Belongs to the NOP16 family.</text>
</comment>
<keyword evidence="6" id="KW-1185">Reference proteome</keyword>
<reference evidence="5" key="1">
    <citation type="submission" date="2020-07" db="EMBL/GenBank/DDBJ databases">
        <title>Clarias magur genome sequencing, assembly and annotation.</title>
        <authorList>
            <person name="Kushwaha B."/>
            <person name="Kumar R."/>
            <person name="Das P."/>
            <person name="Joshi C.G."/>
            <person name="Kumar D."/>
            <person name="Nagpure N.S."/>
            <person name="Pandey M."/>
            <person name="Agarwal S."/>
            <person name="Srivastava S."/>
            <person name="Singh M."/>
            <person name="Sahoo L."/>
            <person name="Jayasankar P."/>
            <person name="Meher P.K."/>
            <person name="Koringa P.G."/>
            <person name="Iquebal M.A."/>
            <person name="Das S.P."/>
            <person name="Bit A."/>
            <person name="Patnaik S."/>
            <person name="Patel N."/>
            <person name="Shah T.M."/>
            <person name="Hinsu A."/>
            <person name="Jena J.K."/>
        </authorList>
    </citation>
    <scope>NUCLEOTIDE SEQUENCE</scope>
    <source>
        <strain evidence="5">CIFAMagur01</strain>
        <tissue evidence="5">Testis</tissue>
    </source>
</reference>
<dbReference type="Proteomes" id="UP000727407">
    <property type="component" value="Unassembled WGS sequence"/>
</dbReference>
<dbReference type="PANTHER" id="PTHR13243">
    <property type="entry name" value="HSPC111 PROTEIN-RELATED"/>
    <property type="match status" value="1"/>
</dbReference>
<name>A0A8J4UEC6_CLAMG</name>
<protein>
    <recommendedName>
        <fullName evidence="3">Nucleolar protein 16</fullName>
    </recommendedName>
</protein>
<evidence type="ECO:0000256" key="4">
    <source>
        <dbReference type="ARBA" id="ARBA00023242"/>
    </source>
</evidence>
<evidence type="ECO:0000256" key="2">
    <source>
        <dbReference type="ARBA" id="ARBA00008479"/>
    </source>
</evidence>
<dbReference type="OrthoDB" id="285729at2759"/>
<dbReference type="GO" id="GO:0042273">
    <property type="term" value="P:ribosomal large subunit biogenesis"/>
    <property type="evidence" value="ECO:0007669"/>
    <property type="project" value="TreeGrafter"/>
</dbReference>
<gene>
    <name evidence="5" type="primary">nop16</name>
    <name evidence="5" type="ORF">DAT39_012894</name>
</gene>
<keyword evidence="4" id="KW-0539">Nucleus</keyword>
<dbReference type="PANTHER" id="PTHR13243:SF1">
    <property type="entry name" value="NUCLEOLAR PROTEIN 16"/>
    <property type="match status" value="1"/>
</dbReference>
<evidence type="ECO:0000313" key="5">
    <source>
        <dbReference type="EMBL" id="KAF5897399.1"/>
    </source>
</evidence>
<dbReference type="GO" id="GO:0005730">
    <property type="term" value="C:nucleolus"/>
    <property type="evidence" value="ECO:0007669"/>
    <property type="project" value="UniProtKB-SubCell"/>
</dbReference>
<sequence length="121" mass="14174">MGKKASKRNTFNYNVDRKKLRLKMIKKNKPRIECPQIRKAWDMRKSAKQNMQDMGLAFGTKGVLPIASKTKNESVDQIRKPYVLKEMEKEASLPRKDNTTCSSDLIEFVQHMIREHGEDYK</sequence>
<feature type="non-terminal residue" evidence="5">
    <location>
        <position position="121"/>
    </location>
</feature>
<dbReference type="EMBL" id="QNUK01000236">
    <property type="protein sequence ID" value="KAF5897399.1"/>
    <property type="molecule type" value="Genomic_DNA"/>
</dbReference>
<comment type="caution">
    <text evidence="5">The sequence shown here is derived from an EMBL/GenBank/DDBJ whole genome shotgun (WGS) entry which is preliminary data.</text>
</comment>
<proteinExistence type="inferred from homology"/>
<dbReference type="AlphaFoldDB" id="A0A8J4UEC6"/>
<evidence type="ECO:0000256" key="3">
    <source>
        <dbReference type="ARBA" id="ARBA00015522"/>
    </source>
</evidence>
<comment type="subcellular location">
    <subcellularLocation>
        <location evidence="1">Nucleus</location>
        <location evidence="1">Nucleolus</location>
    </subcellularLocation>
</comment>